<name>A0A1N7QTF2_9FLAO</name>
<protein>
    <submittedName>
        <fullName evidence="2">Uncharacterized protein</fullName>
    </submittedName>
</protein>
<reference evidence="3" key="1">
    <citation type="submission" date="2017-01" db="EMBL/GenBank/DDBJ databases">
        <authorList>
            <person name="Varghese N."/>
            <person name="Submissions S."/>
        </authorList>
    </citation>
    <scope>NUCLEOTIDE SEQUENCE [LARGE SCALE GENOMIC DNA]</scope>
    <source>
        <strain evidence="3">DSM 18017</strain>
    </source>
</reference>
<dbReference type="OrthoDB" id="727155at2"/>
<dbReference type="AlphaFoldDB" id="A0A1N7QTF2"/>
<accession>A0A1N7QTF2</accession>
<organism evidence="2 3">
    <name type="scientific">Chryseobacterium ureilyticum</name>
    <dbReference type="NCBI Taxonomy" id="373668"/>
    <lineage>
        <taxon>Bacteria</taxon>
        <taxon>Pseudomonadati</taxon>
        <taxon>Bacteroidota</taxon>
        <taxon>Flavobacteriia</taxon>
        <taxon>Flavobacteriales</taxon>
        <taxon>Weeksellaceae</taxon>
        <taxon>Chryseobacterium group</taxon>
        <taxon>Chryseobacterium</taxon>
    </lineage>
</organism>
<dbReference type="RefSeq" id="WP_139329358.1">
    <property type="nucleotide sequence ID" value="NZ_FTOL01000019.1"/>
</dbReference>
<proteinExistence type="predicted"/>
<dbReference type="Proteomes" id="UP000186744">
    <property type="component" value="Unassembled WGS sequence"/>
</dbReference>
<feature type="region of interest" description="Disordered" evidence="1">
    <location>
        <begin position="1"/>
        <end position="25"/>
    </location>
</feature>
<dbReference type="STRING" id="373668.SAMN05421786_1191"/>
<evidence type="ECO:0000313" key="3">
    <source>
        <dbReference type="Proteomes" id="UP000186744"/>
    </source>
</evidence>
<gene>
    <name evidence="2" type="ORF">SAMN05421786_1191</name>
</gene>
<evidence type="ECO:0000256" key="1">
    <source>
        <dbReference type="SAM" id="MobiDB-lite"/>
    </source>
</evidence>
<keyword evidence="3" id="KW-1185">Reference proteome</keyword>
<dbReference type="EMBL" id="FTOL01000019">
    <property type="protein sequence ID" value="SIT26069.1"/>
    <property type="molecule type" value="Genomic_DNA"/>
</dbReference>
<evidence type="ECO:0000313" key="2">
    <source>
        <dbReference type="EMBL" id="SIT26069.1"/>
    </source>
</evidence>
<feature type="non-terminal residue" evidence="2">
    <location>
        <position position="60"/>
    </location>
</feature>
<sequence>MKTESKLKGASFRPSQNADGISENHHTGINRLVKLSLVVEGKIIKHYKHFILKQKASHHH</sequence>